<dbReference type="STRING" id="946677.SAMN05444484_101402"/>
<reference evidence="4" key="1">
    <citation type="submission" date="2016-11" db="EMBL/GenBank/DDBJ databases">
        <authorList>
            <person name="Varghese N."/>
            <person name="Submissions S."/>
        </authorList>
    </citation>
    <scope>NUCLEOTIDE SEQUENCE [LARGE SCALE GENOMIC DNA]</scope>
    <source>
        <strain evidence="4">DSM 24724</strain>
    </source>
</reference>
<dbReference type="Proteomes" id="UP000184028">
    <property type="component" value="Unassembled WGS sequence"/>
</dbReference>
<evidence type="ECO:0000259" key="2">
    <source>
        <dbReference type="Pfam" id="PF22715"/>
    </source>
</evidence>
<dbReference type="InterPro" id="IPR007111">
    <property type="entry name" value="NACHT_NTPase"/>
</dbReference>
<accession>A0A1M6Y4K0</accession>
<keyword evidence="4" id="KW-1185">Reference proteome</keyword>
<feature type="domain" description="Short NACHT-associated C-terminal" evidence="2">
    <location>
        <begin position="457"/>
        <end position="592"/>
    </location>
</feature>
<proteinExistence type="predicted"/>
<dbReference type="Gene3D" id="3.40.50.300">
    <property type="entry name" value="P-loop containing nucleotide triphosphate hydrolases"/>
    <property type="match status" value="1"/>
</dbReference>
<dbReference type="PANTHER" id="PTHR46844:SF1">
    <property type="entry name" value="SLR5058 PROTEIN"/>
    <property type="match status" value="1"/>
</dbReference>
<evidence type="ECO:0000313" key="4">
    <source>
        <dbReference type="Proteomes" id="UP000184028"/>
    </source>
</evidence>
<dbReference type="InterPro" id="IPR027417">
    <property type="entry name" value="P-loop_NTPase"/>
</dbReference>
<dbReference type="AlphaFoldDB" id="A0A1M6Y4K0"/>
<name>A0A1M6Y4K0_9FLAO</name>
<dbReference type="RefSeq" id="WP_068843293.1">
    <property type="nucleotide sequence ID" value="NZ_FRBT01000001.1"/>
</dbReference>
<organism evidence="3 4">
    <name type="scientific">Flavobacterium chilense</name>
    <dbReference type="NCBI Taxonomy" id="946677"/>
    <lineage>
        <taxon>Bacteria</taxon>
        <taxon>Pseudomonadati</taxon>
        <taxon>Bacteroidota</taxon>
        <taxon>Flavobacteriia</taxon>
        <taxon>Flavobacteriales</taxon>
        <taxon>Flavobacteriaceae</taxon>
        <taxon>Flavobacterium</taxon>
    </lineage>
</organism>
<evidence type="ECO:0000313" key="3">
    <source>
        <dbReference type="EMBL" id="SHL12925.1"/>
    </source>
</evidence>
<dbReference type="Pfam" id="PF22715">
    <property type="entry name" value="SNaCT9"/>
    <property type="match status" value="1"/>
</dbReference>
<protein>
    <submittedName>
        <fullName evidence="3">NACHT domain-containing protein</fullName>
    </submittedName>
</protein>
<dbReference type="Pfam" id="PF05729">
    <property type="entry name" value="NACHT"/>
    <property type="match status" value="1"/>
</dbReference>
<dbReference type="EMBL" id="FRBT01000001">
    <property type="protein sequence ID" value="SHL12925.1"/>
    <property type="molecule type" value="Genomic_DNA"/>
</dbReference>
<feature type="domain" description="NACHT" evidence="1">
    <location>
        <begin position="107"/>
        <end position="251"/>
    </location>
</feature>
<dbReference type="OrthoDB" id="1488560at2"/>
<dbReference type="PANTHER" id="PTHR46844">
    <property type="entry name" value="SLR5058 PROTEIN"/>
    <property type="match status" value="1"/>
</dbReference>
<dbReference type="SUPFAM" id="SSF52540">
    <property type="entry name" value="P-loop containing nucleoside triphosphate hydrolases"/>
    <property type="match status" value="1"/>
</dbReference>
<dbReference type="InterPro" id="IPR055039">
    <property type="entry name" value="SNaCT9"/>
</dbReference>
<evidence type="ECO:0000259" key="1">
    <source>
        <dbReference type="Pfam" id="PF05729"/>
    </source>
</evidence>
<sequence length="592" mass="69842">MSIATIIGTFVGEKLKPLFENLVNEFGDEIKHIINNNILEYQIEEYSRNFSTKTLLHRVEPKKLTDFYQPLFIISCDKAHKFTQKQNNENRIPTDSIENLFLKKQCITLIGNAGSGKSTIIKYLFLNSISTNFKIPIKVELRYLNDYNGNIIEFIKEKIFKLNGLATNDRIIERMMHSGDFVFFLDGYDEISSSKKEKITKDIDDLVKLYNKNNYLLTSRPYTEIELLPLFHNFQVCELSDEDINQFIKKQIPSSEEELCKKIIEAVNSQDNLSYKSFLSNPLLLSMFILTFQSYSSIPQKRSEFYSQVFDALFSVHDSMSKLAFVREKQSGLSKEQIIEVLKLFSFISYFDEKFIFSGLYLNEKFDFIKEKKKKLVFENTKLINDLQIAINILNKEGTDYTFPHRSLQEYFTAIYIFSLNEENKKTVYSKIINSLTAKNRFLHSSKDNFYLLLSELDPINVIKYALIPYFENFIKTKNINKFKHKTIVDTFLTLNQVFNSFEYILKCEDFKNANDIFNERFEFYGKEIKDSHLKDELQREKKFEERLEKLAYNDIKPFLLQYKPKLKIIKNRLEEYLVNENNSDNDIVSVI</sequence>
<gene>
    <name evidence="3" type="ORF">SAMN05444484_101402</name>
</gene>